<organism evidence="1 2">
    <name type="scientific">Dreissena polymorpha</name>
    <name type="common">Zebra mussel</name>
    <name type="synonym">Mytilus polymorpha</name>
    <dbReference type="NCBI Taxonomy" id="45954"/>
    <lineage>
        <taxon>Eukaryota</taxon>
        <taxon>Metazoa</taxon>
        <taxon>Spiralia</taxon>
        <taxon>Lophotrochozoa</taxon>
        <taxon>Mollusca</taxon>
        <taxon>Bivalvia</taxon>
        <taxon>Autobranchia</taxon>
        <taxon>Heteroconchia</taxon>
        <taxon>Euheterodonta</taxon>
        <taxon>Imparidentia</taxon>
        <taxon>Neoheterodontei</taxon>
        <taxon>Myida</taxon>
        <taxon>Dreissenoidea</taxon>
        <taxon>Dreissenidae</taxon>
        <taxon>Dreissena</taxon>
    </lineage>
</organism>
<dbReference type="EMBL" id="JAIWYP010000006">
    <property type="protein sequence ID" value="KAH3804098.1"/>
    <property type="molecule type" value="Genomic_DNA"/>
</dbReference>
<comment type="caution">
    <text evidence="1">The sequence shown here is derived from an EMBL/GenBank/DDBJ whole genome shotgun (WGS) entry which is preliminary data.</text>
</comment>
<proteinExistence type="predicted"/>
<evidence type="ECO:0000313" key="2">
    <source>
        <dbReference type="Proteomes" id="UP000828390"/>
    </source>
</evidence>
<accession>A0A9D4FSB7</accession>
<protein>
    <submittedName>
        <fullName evidence="1">Uncharacterized protein</fullName>
    </submittedName>
</protein>
<reference evidence="1" key="2">
    <citation type="submission" date="2020-11" db="EMBL/GenBank/DDBJ databases">
        <authorList>
            <person name="McCartney M.A."/>
            <person name="Auch B."/>
            <person name="Kono T."/>
            <person name="Mallez S."/>
            <person name="Becker A."/>
            <person name="Gohl D.M."/>
            <person name="Silverstein K.A.T."/>
            <person name="Koren S."/>
            <person name="Bechman K.B."/>
            <person name="Herman A."/>
            <person name="Abrahante J.E."/>
            <person name="Garbe J."/>
        </authorList>
    </citation>
    <scope>NUCLEOTIDE SEQUENCE</scope>
    <source>
        <strain evidence="1">Duluth1</strain>
        <tissue evidence="1">Whole animal</tissue>
    </source>
</reference>
<keyword evidence="2" id="KW-1185">Reference proteome</keyword>
<sequence length="95" mass="11503">MWMLRGTWEKIEKRRKPKQKINRCCDQQQKTDLRARYWEVNQKVKKSARQDKRQSVYNLAETASKQTNMTRVYEITRALPVKSFNKSKPVKTRTQ</sequence>
<dbReference type="Proteomes" id="UP000828390">
    <property type="component" value="Unassembled WGS sequence"/>
</dbReference>
<dbReference type="AlphaFoldDB" id="A0A9D4FSB7"/>
<reference evidence="1" key="1">
    <citation type="journal article" date="2019" name="bioRxiv">
        <title>The Genome of the Zebra Mussel, Dreissena polymorpha: A Resource for Invasive Species Research.</title>
        <authorList>
            <person name="McCartney M.A."/>
            <person name="Auch B."/>
            <person name="Kono T."/>
            <person name="Mallez S."/>
            <person name="Zhang Y."/>
            <person name="Obille A."/>
            <person name="Becker A."/>
            <person name="Abrahante J.E."/>
            <person name="Garbe J."/>
            <person name="Badalamenti J.P."/>
            <person name="Herman A."/>
            <person name="Mangelson H."/>
            <person name="Liachko I."/>
            <person name="Sullivan S."/>
            <person name="Sone E.D."/>
            <person name="Koren S."/>
            <person name="Silverstein K.A.T."/>
            <person name="Beckman K.B."/>
            <person name="Gohl D.M."/>
        </authorList>
    </citation>
    <scope>NUCLEOTIDE SEQUENCE</scope>
    <source>
        <strain evidence="1">Duluth1</strain>
        <tissue evidence="1">Whole animal</tissue>
    </source>
</reference>
<gene>
    <name evidence="1" type="ORF">DPMN_132379</name>
</gene>
<evidence type="ECO:0000313" key="1">
    <source>
        <dbReference type="EMBL" id="KAH3804098.1"/>
    </source>
</evidence>
<name>A0A9D4FSB7_DREPO</name>